<evidence type="ECO:0000313" key="5">
    <source>
        <dbReference type="EMBL" id="QNN51192.1"/>
    </source>
</evidence>
<keyword evidence="6" id="KW-1185">Reference proteome</keyword>
<dbReference type="InterPro" id="IPR029058">
    <property type="entry name" value="AB_hydrolase_fold"/>
</dbReference>
<evidence type="ECO:0000256" key="2">
    <source>
        <dbReference type="ARBA" id="ARBA00022801"/>
    </source>
</evidence>
<name>A0A7G9R6G7_9ACTN</name>
<evidence type="ECO:0000259" key="4">
    <source>
        <dbReference type="Pfam" id="PF07859"/>
    </source>
</evidence>
<dbReference type="Pfam" id="PF07859">
    <property type="entry name" value="Abhydrolase_3"/>
    <property type="match status" value="1"/>
</dbReference>
<dbReference type="PROSITE" id="PS01174">
    <property type="entry name" value="LIPASE_GDXG_SER"/>
    <property type="match status" value="1"/>
</dbReference>
<keyword evidence="2 5" id="KW-0378">Hydrolase</keyword>
<proteinExistence type="inferred from homology"/>
<dbReference type="KEGG" id="nmes:H9L09_11065"/>
<evidence type="ECO:0000313" key="6">
    <source>
        <dbReference type="Proteomes" id="UP000515947"/>
    </source>
</evidence>
<dbReference type="AlphaFoldDB" id="A0A7G9R6G7"/>
<feature type="domain" description="Alpha/beta hydrolase fold-3" evidence="4">
    <location>
        <begin position="79"/>
        <end position="277"/>
    </location>
</feature>
<dbReference type="PANTHER" id="PTHR48081">
    <property type="entry name" value="AB HYDROLASE SUPERFAMILY PROTEIN C4A8.06C"/>
    <property type="match status" value="1"/>
</dbReference>
<evidence type="ECO:0000256" key="1">
    <source>
        <dbReference type="ARBA" id="ARBA00010515"/>
    </source>
</evidence>
<feature type="active site" evidence="3">
    <location>
        <position position="151"/>
    </location>
</feature>
<dbReference type="InterPro" id="IPR050300">
    <property type="entry name" value="GDXG_lipolytic_enzyme"/>
</dbReference>
<dbReference type="InterPro" id="IPR013094">
    <property type="entry name" value="AB_hydrolase_3"/>
</dbReference>
<dbReference type="InterPro" id="IPR033140">
    <property type="entry name" value="Lipase_GDXG_put_SER_AS"/>
</dbReference>
<dbReference type="SUPFAM" id="SSF53474">
    <property type="entry name" value="alpha/beta-Hydrolases"/>
    <property type="match status" value="1"/>
</dbReference>
<accession>A0A7G9R6G7</accession>
<dbReference type="GO" id="GO:0016787">
    <property type="term" value="F:hydrolase activity"/>
    <property type="evidence" value="ECO:0007669"/>
    <property type="project" value="UniProtKB-KW"/>
</dbReference>
<evidence type="ECO:0000256" key="3">
    <source>
        <dbReference type="PROSITE-ProRule" id="PRU10038"/>
    </source>
</evidence>
<organism evidence="5 6">
    <name type="scientific">Nocardioides mesophilus</name>
    <dbReference type="NCBI Taxonomy" id="433659"/>
    <lineage>
        <taxon>Bacteria</taxon>
        <taxon>Bacillati</taxon>
        <taxon>Actinomycetota</taxon>
        <taxon>Actinomycetes</taxon>
        <taxon>Propionibacteriales</taxon>
        <taxon>Nocardioidaceae</taxon>
        <taxon>Nocardioides</taxon>
    </lineage>
</organism>
<dbReference type="PANTHER" id="PTHR48081:SF8">
    <property type="entry name" value="ALPHA_BETA HYDROLASE FOLD-3 DOMAIN-CONTAINING PROTEIN-RELATED"/>
    <property type="match status" value="1"/>
</dbReference>
<dbReference type="RefSeq" id="WP_187577033.1">
    <property type="nucleotide sequence ID" value="NZ_CP060713.1"/>
</dbReference>
<reference evidence="5 6" key="1">
    <citation type="submission" date="2020-08" db="EMBL/GenBank/DDBJ databases">
        <title>Genome sequence of Nocardioides mesophilus KACC 16243T.</title>
        <authorList>
            <person name="Hyun D.-W."/>
            <person name="Bae J.-W."/>
        </authorList>
    </citation>
    <scope>NUCLEOTIDE SEQUENCE [LARGE SCALE GENOMIC DNA]</scope>
    <source>
        <strain evidence="5 6">KACC 16243</strain>
    </source>
</reference>
<comment type="similarity">
    <text evidence="1">Belongs to the 'GDXG' lipolytic enzyme family.</text>
</comment>
<protein>
    <submittedName>
        <fullName evidence="5">Alpha/beta hydrolase fold domain-containing protein</fullName>
    </submittedName>
</protein>
<dbReference type="EMBL" id="CP060713">
    <property type="protein sequence ID" value="QNN51192.1"/>
    <property type="molecule type" value="Genomic_DNA"/>
</dbReference>
<gene>
    <name evidence="5" type="ORF">H9L09_11065</name>
</gene>
<sequence length="303" mass="32511">MPSLVHEIFSRAIPVVRRSAEVVDPERTRREVLDGQSGAVEAPPTGRGRLRGVTLTRRSGAPFPVHEVRPEGSTPTRTVLHLHGGGFVGGLDRFHWRFAAGLARDTGTRWVLPAYPLTPTHSWRDALEPLTALFTELAVESPGGVVLAGDSAGGGLALALAQRIARSPGPQPTGLVLVSPWVDLTGTTPGTEEAAARDPWLRLSKLKLFGSWWAGGDDPLRPEVSPLFGDHTGLPRTLVLCGTRDLLLPQVREAVRRARAAGVEVSYEEEPGLIHVYPLLPVREGRAARRRIAAFLGGPVVAG</sequence>
<dbReference type="Proteomes" id="UP000515947">
    <property type="component" value="Chromosome"/>
</dbReference>
<dbReference type="Gene3D" id="3.40.50.1820">
    <property type="entry name" value="alpha/beta hydrolase"/>
    <property type="match status" value="1"/>
</dbReference>